<accession>A0ABW0N7Y6</accession>
<evidence type="ECO:0000313" key="3">
    <source>
        <dbReference type="Proteomes" id="UP001596037"/>
    </source>
</evidence>
<feature type="transmembrane region" description="Helical" evidence="1">
    <location>
        <begin position="42"/>
        <end position="60"/>
    </location>
</feature>
<evidence type="ECO:0000256" key="1">
    <source>
        <dbReference type="SAM" id="Phobius"/>
    </source>
</evidence>
<protein>
    <recommendedName>
        <fullName evidence="4">GlsB/YeaQ/YmgE family stress response membrane protein</fullName>
    </recommendedName>
</protein>
<keyword evidence="1" id="KW-1133">Transmembrane helix</keyword>
<evidence type="ECO:0008006" key="4">
    <source>
        <dbReference type="Google" id="ProtNLM"/>
    </source>
</evidence>
<organism evidence="2 3">
    <name type="scientific">Caenimonas terrae</name>
    <dbReference type="NCBI Taxonomy" id="696074"/>
    <lineage>
        <taxon>Bacteria</taxon>
        <taxon>Pseudomonadati</taxon>
        <taxon>Pseudomonadota</taxon>
        <taxon>Betaproteobacteria</taxon>
        <taxon>Burkholderiales</taxon>
        <taxon>Comamonadaceae</taxon>
        <taxon>Caenimonas</taxon>
    </lineage>
</organism>
<sequence>MNPLLIEGLTDAAGFVAGVLVAWVVGRLLGFDPLAAGYGDSAIGGIVLAGLGGGAGVQLARRWRASRKGK</sequence>
<dbReference type="Proteomes" id="UP001596037">
    <property type="component" value="Unassembled WGS sequence"/>
</dbReference>
<keyword evidence="1" id="KW-0472">Membrane</keyword>
<name>A0ABW0N7Y6_9BURK</name>
<dbReference type="EMBL" id="JBHSMF010000002">
    <property type="protein sequence ID" value="MFC5496062.1"/>
    <property type="molecule type" value="Genomic_DNA"/>
</dbReference>
<reference evidence="3" key="1">
    <citation type="journal article" date="2019" name="Int. J. Syst. Evol. Microbiol.">
        <title>The Global Catalogue of Microorganisms (GCM) 10K type strain sequencing project: providing services to taxonomists for standard genome sequencing and annotation.</title>
        <authorList>
            <consortium name="The Broad Institute Genomics Platform"/>
            <consortium name="The Broad Institute Genome Sequencing Center for Infectious Disease"/>
            <person name="Wu L."/>
            <person name="Ma J."/>
        </authorList>
    </citation>
    <scope>NUCLEOTIDE SEQUENCE [LARGE SCALE GENOMIC DNA]</scope>
    <source>
        <strain evidence="3">CCUG 57401</strain>
    </source>
</reference>
<comment type="caution">
    <text evidence="2">The sequence shown here is derived from an EMBL/GenBank/DDBJ whole genome shotgun (WGS) entry which is preliminary data.</text>
</comment>
<dbReference type="RefSeq" id="WP_376848095.1">
    <property type="nucleotide sequence ID" value="NZ_JBHSMF010000002.1"/>
</dbReference>
<gene>
    <name evidence="2" type="ORF">ACFPOE_00820</name>
</gene>
<evidence type="ECO:0000313" key="2">
    <source>
        <dbReference type="EMBL" id="MFC5496062.1"/>
    </source>
</evidence>
<feature type="transmembrane region" description="Helical" evidence="1">
    <location>
        <begin position="12"/>
        <end position="30"/>
    </location>
</feature>
<keyword evidence="1" id="KW-0812">Transmembrane</keyword>
<proteinExistence type="predicted"/>
<keyword evidence="3" id="KW-1185">Reference proteome</keyword>